<sequence length="125" mass="13099">MLNRREVILRGAALAAGVGGIGTIGYLRAVDGPAAADPRAAHSAPVYAERYKGRAIEVHEKASGPEVYVDGTRLHLMRLGEGAYLSSMCHYEILRSPLQAARAAVNELDGAKLLDLGAGHGAHTA</sequence>
<keyword evidence="3" id="KW-1185">Reference proteome</keyword>
<evidence type="ECO:0000313" key="3">
    <source>
        <dbReference type="Proteomes" id="UP000588112"/>
    </source>
</evidence>
<dbReference type="RefSeq" id="WP_184608104.1">
    <property type="nucleotide sequence ID" value="NZ_BOOS01000066.1"/>
</dbReference>
<dbReference type="EMBL" id="JACHBR010000001">
    <property type="protein sequence ID" value="MBB5624787.1"/>
    <property type="molecule type" value="Genomic_DNA"/>
</dbReference>
<evidence type="ECO:0000313" key="2">
    <source>
        <dbReference type="EMBL" id="MBB5624787.1"/>
    </source>
</evidence>
<dbReference type="AlphaFoldDB" id="A0A7W9DMW7"/>
<dbReference type="GO" id="GO:0005507">
    <property type="term" value="F:copper ion binding"/>
    <property type="evidence" value="ECO:0007669"/>
    <property type="project" value="InterPro"/>
</dbReference>
<keyword evidence="1" id="KW-0472">Membrane</keyword>
<dbReference type="Proteomes" id="UP000588112">
    <property type="component" value="Unassembled WGS sequence"/>
</dbReference>
<comment type="caution">
    <text evidence="2">The sequence shown here is derived from an EMBL/GenBank/DDBJ whole genome shotgun (WGS) entry which is preliminary data.</text>
</comment>
<keyword evidence="1" id="KW-0812">Transmembrane</keyword>
<organism evidence="2 3">
    <name type="scientific">Sphaerisporangium krabiense</name>
    <dbReference type="NCBI Taxonomy" id="763782"/>
    <lineage>
        <taxon>Bacteria</taxon>
        <taxon>Bacillati</taxon>
        <taxon>Actinomycetota</taxon>
        <taxon>Actinomycetes</taxon>
        <taxon>Streptosporangiales</taxon>
        <taxon>Streptosporangiaceae</taxon>
        <taxon>Sphaerisporangium</taxon>
    </lineage>
</organism>
<accession>A0A7W9DMW7</accession>
<dbReference type="Pfam" id="PF06236">
    <property type="entry name" value="MelC1"/>
    <property type="match status" value="1"/>
</dbReference>
<dbReference type="InterPro" id="IPR010928">
    <property type="entry name" value="MelC1"/>
</dbReference>
<dbReference type="GO" id="GO:0042438">
    <property type="term" value="P:melanin biosynthetic process"/>
    <property type="evidence" value="ECO:0007669"/>
    <property type="project" value="InterPro"/>
</dbReference>
<gene>
    <name evidence="2" type="ORF">BJ981_000486</name>
</gene>
<feature type="transmembrane region" description="Helical" evidence="1">
    <location>
        <begin position="7"/>
        <end position="27"/>
    </location>
</feature>
<reference evidence="2 3" key="1">
    <citation type="submission" date="2020-08" db="EMBL/GenBank/DDBJ databases">
        <title>Sequencing the genomes of 1000 actinobacteria strains.</title>
        <authorList>
            <person name="Klenk H.-P."/>
        </authorList>
    </citation>
    <scope>NUCLEOTIDE SEQUENCE [LARGE SCALE GENOMIC DNA]</scope>
    <source>
        <strain evidence="2 3">DSM 45790</strain>
    </source>
</reference>
<proteinExistence type="predicted"/>
<keyword evidence="1" id="KW-1133">Transmembrane helix</keyword>
<dbReference type="InterPro" id="IPR023199">
    <property type="entry name" value="GriE/MELC1_sf"/>
</dbReference>
<evidence type="ECO:0000256" key="1">
    <source>
        <dbReference type="SAM" id="Phobius"/>
    </source>
</evidence>
<protein>
    <submittedName>
        <fullName evidence="2">Uncharacterized protein</fullName>
    </submittedName>
</protein>
<dbReference type="Gene3D" id="3.30.1880.10">
    <property type="entry name" value="protein ne1242 domain like"/>
    <property type="match status" value="1"/>
</dbReference>
<name>A0A7W9DMW7_9ACTN</name>